<protein>
    <submittedName>
        <fullName evidence="1">Uncharacterized protein</fullName>
    </submittedName>
</protein>
<dbReference type="KEGG" id="pcz:PCL1606_39690"/>
<accession>A0A0D5Y242</accession>
<gene>
    <name evidence="1" type="ORF">PCL1606_39690</name>
</gene>
<evidence type="ECO:0000313" key="1">
    <source>
        <dbReference type="EMBL" id="AKA25418.1"/>
    </source>
</evidence>
<dbReference type="PATRIC" id="fig|587753.10.peg.3961"/>
<proteinExistence type="predicted"/>
<reference evidence="1 2" key="1">
    <citation type="journal article" date="2015" name="Mol. Plant Microbe Interact.">
        <title>Comparative Genomic Analysis of Pseudomonas chlororaphis PCL1606 Reveals New Insight into Antifungal Compounds Involved in Biocontrol.</title>
        <authorList>
            <person name="Calderon C.E."/>
            <person name="Ramos C."/>
            <person name="de Vicente A."/>
            <person name="Cazorla F.M."/>
        </authorList>
    </citation>
    <scope>NUCLEOTIDE SEQUENCE [LARGE SCALE GENOMIC DNA]</scope>
    <source>
        <strain evidence="1 2">PCL1606</strain>
    </source>
</reference>
<dbReference type="EMBL" id="CP011110">
    <property type="protein sequence ID" value="AKA25418.1"/>
    <property type="molecule type" value="Genomic_DNA"/>
</dbReference>
<dbReference type="AlphaFoldDB" id="A0A0D5Y242"/>
<dbReference type="Proteomes" id="UP000032748">
    <property type="component" value="Chromosome"/>
</dbReference>
<organism evidence="1 2">
    <name type="scientific">Pseudomonas chlororaphis</name>
    <dbReference type="NCBI Taxonomy" id="587753"/>
    <lineage>
        <taxon>Bacteria</taxon>
        <taxon>Pseudomonadati</taxon>
        <taxon>Pseudomonadota</taxon>
        <taxon>Gammaproteobacteria</taxon>
        <taxon>Pseudomonadales</taxon>
        <taxon>Pseudomonadaceae</taxon>
        <taxon>Pseudomonas</taxon>
    </lineage>
</organism>
<sequence>MNPALPGLFIPEFIKMFLVDECWVVRVFSCVSYLLLSL</sequence>
<evidence type="ECO:0000313" key="2">
    <source>
        <dbReference type="Proteomes" id="UP000032748"/>
    </source>
</evidence>
<name>A0A0D5Y242_9PSED</name>